<feature type="transmembrane region" description="Helical" evidence="1">
    <location>
        <begin position="76"/>
        <end position="96"/>
    </location>
</feature>
<organism evidence="2 3">
    <name type="scientific">Oceaniradius stylonematis</name>
    <dbReference type="NCBI Taxonomy" id="2184161"/>
    <lineage>
        <taxon>Bacteria</taxon>
        <taxon>Pseudomonadati</taxon>
        <taxon>Pseudomonadota</taxon>
        <taxon>Alphaproteobacteria</taxon>
        <taxon>Hyphomicrobiales</taxon>
        <taxon>Ahrensiaceae</taxon>
        <taxon>Oceaniradius</taxon>
    </lineage>
</organism>
<dbReference type="AlphaFoldDB" id="A0A3A8AJ29"/>
<name>A0A3A8AJ29_9HYPH</name>
<proteinExistence type="predicted"/>
<dbReference type="OrthoDB" id="10017208at2"/>
<comment type="caution">
    <text evidence="2">The sequence shown here is derived from an EMBL/GenBank/DDBJ whole genome shotgun (WGS) entry which is preliminary data.</text>
</comment>
<keyword evidence="1" id="KW-0472">Membrane</keyword>
<keyword evidence="1" id="KW-1133">Transmembrane helix</keyword>
<evidence type="ECO:0000313" key="2">
    <source>
        <dbReference type="EMBL" id="RKF05833.1"/>
    </source>
</evidence>
<sequence length="112" mass="11829">MFMDYTARRAQWRQSSAKAFAAIAGVFAFATVIALFGLSSAAHAATYTSSLDAAALATMLAAPQLTLPAPLFGREALLALMSLGLVGMSAGAFAFWRGLSADWQNAPVRRTR</sequence>
<dbReference type="EMBL" id="QFWV02000008">
    <property type="protein sequence ID" value="RKF05833.1"/>
    <property type="molecule type" value="Genomic_DNA"/>
</dbReference>
<evidence type="ECO:0000313" key="3">
    <source>
        <dbReference type="Proteomes" id="UP000246132"/>
    </source>
</evidence>
<evidence type="ECO:0000256" key="1">
    <source>
        <dbReference type="SAM" id="Phobius"/>
    </source>
</evidence>
<dbReference type="RefSeq" id="WP_109768197.1">
    <property type="nucleotide sequence ID" value="NZ_JASHJQ010000017.1"/>
</dbReference>
<protein>
    <submittedName>
        <fullName evidence="2">Uncharacterized protein</fullName>
    </submittedName>
</protein>
<dbReference type="Proteomes" id="UP000246132">
    <property type="component" value="Unassembled WGS sequence"/>
</dbReference>
<keyword evidence="3" id="KW-1185">Reference proteome</keyword>
<gene>
    <name evidence="2" type="ORF">DEM25_014735</name>
</gene>
<keyword evidence="1" id="KW-0812">Transmembrane</keyword>
<accession>A0A3A8AJ29</accession>
<reference evidence="2 3" key="1">
    <citation type="journal article" date="2018" name="Int. J. Syst. Bacteriol.">
        <title>Oceaniradius stylonemae gen. nov., sp. nov., isolated from a red alga, Stylonema cornu-cervi.</title>
        <authorList>
            <person name="Jeong S."/>
        </authorList>
    </citation>
    <scope>NUCLEOTIDE SEQUENCE [LARGE SCALE GENOMIC DNA]</scope>
    <source>
        <strain evidence="2 3">StC1</strain>
    </source>
</reference>